<dbReference type="Proteomes" id="UP000304914">
    <property type="component" value="Chromosome"/>
</dbReference>
<dbReference type="AlphaFoldDB" id="A0A4U9XZI6"/>
<keyword evidence="2" id="KW-0347">Helicase</keyword>
<keyword evidence="1" id="KW-0547">Nucleotide-binding</keyword>
<dbReference type="InterPro" id="IPR024432">
    <property type="entry name" value="Put_RecE_PDDEXK-like_dom"/>
</dbReference>
<dbReference type="EMBL" id="LR594035">
    <property type="protein sequence ID" value="VTS19590.1"/>
    <property type="molecule type" value="Genomic_DNA"/>
</dbReference>
<dbReference type="GO" id="GO:0005524">
    <property type="term" value="F:ATP binding"/>
    <property type="evidence" value="ECO:0007669"/>
    <property type="project" value="UniProtKB-KW"/>
</dbReference>
<dbReference type="GO" id="GO:0004386">
    <property type="term" value="F:helicase activity"/>
    <property type="evidence" value="ECO:0007669"/>
    <property type="project" value="UniProtKB-KW"/>
</dbReference>
<evidence type="ECO:0000256" key="3">
    <source>
        <dbReference type="ARBA" id="ARBA00022840"/>
    </source>
</evidence>
<protein>
    <submittedName>
        <fullName evidence="5">Phage protein</fullName>
    </submittedName>
</protein>
<accession>A0A4U9XZI6</accession>
<dbReference type="PIRSF" id="PIRSF031475">
    <property type="entry name" value="UCP031475"/>
    <property type="match status" value="1"/>
</dbReference>
<keyword evidence="2" id="KW-0378">Hydrolase</keyword>
<organism evidence="5 6">
    <name type="scientific">Streptococcus pseudoporcinus</name>
    <dbReference type="NCBI Taxonomy" id="361101"/>
    <lineage>
        <taxon>Bacteria</taxon>
        <taxon>Bacillati</taxon>
        <taxon>Bacillota</taxon>
        <taxon>Bacilli</taxon>
        <taxon>Lactobacillales</taxon>
        <taxon>Streptococcaceae</taxon>
        <taxon>Streptococcus</taxon>
    </lineage>
</organism>
<dbReference type="Pfam" id="PF12684">
    <property type="entry name" value="DUF3799"/>
    <property type="match status" value="1"/>
</dbReference>
<dbReference type="InterPro" id="IPR016974">
    <property type="entry name" value="Uncharacterised_phage-assoc"/>
</dbReference>
<proteinExistence type="predicted"/>
<dbReference type="Gene3D" id="3.90.320.10">
    <property type="match status" value="1"/>
</dbReference>
<evidence type="ECO:0000313" key="6">
    <source>
        <dbReference type="Proteomes" id="UP000304914"/>
    </source>
</evidence>
<evidence type="ECO:0000256" key="1">
    <source>
        <dbReference type="ARBA" id="ARBA00022741"/>
    </source>
</evidence>
<keyword evidence="3" id="KW-0067">ATP-binding</keyword>
<reference evidence="5 6" key="1">
    <citation type="submission" date="2019-05" db="EMBL/GenBank/DDBJ databases">
        <authorList>
            <consortium name="Pathogen Informatics"/>
        </authorList>
    </citation>
    <scope>NUCLEOTIDE SEQUENCE [LARGE SCALE GENOMIC DNA]</scope>
    <source>
        <strain evidence="5 6">NCTC5385</strain>
    </source>
</reference>
<evidence type="ECO:0000256" key="2">
    <source>
        <dbReference type="ARBA" id="ARBA00022806"/>
    </source>
</evidence>
<feature type="domain" description="Putative exodeoxyribonuclease 8 PDDEXK-like" evidence="4">
    <location>
        <begin position="17"/>
        <end position="258"/>
    </location>
</feature>
<evidence type="ECO:0000259" key="4">
    <source>
        <dbReference type="Pfam" id="PF12684"/>
    </source>
</evidence>
<sequence length="274" mass="31748">MEALTQSNYYQDKSYMSVSRLKAFMQCEAKQLAIENEQWVDERDNTPLIFGNYVHSKFESEESHQKFKEDYKGELFSSRKPYGLLASYQLAEKVIEVLEKDKLFNVLYHGRENDKVVKEEIIFGEIAGVPFKGKIDSINYSRGYMVDLKTMKSIQNLEWNEGLRTKVPACVNNILAYKYHMQLGVYQELLRQMGNYTFKPLIVAVSKEKQPDKEIIEVTETWLSEGLEMARNAIEKLKPLLDGKRKPKSCGNCDYCRAHKQLKEIISLDDLIGG</sequence>
<dbReference type="RefSeq" id="WP_171011236.1">
    <property type="nucleotide sequence ID" value="NZ_LR594035.1"/>
</dbReference>
<dbReference type="InterPro" id="IPR011604">
    <property type="entry name" value="PDDEXK-like_dom_sf"/>
</dbReference>
<evidence type="ECO:0000313" key="5">
    <source>
        <dbReference type="EMBL" id="VTS19590.1"/>
    </source>
</evidence>
<gene>
    <name evidence="5" type="ORF">NCTC5385_00862</name>
</gene>
<name>A0A4U9XZI6_9STRE</name>